<feature type="domain" description="Uncharacterised" evidence="2">
    <location>
        <begin position="52"/>
        <end position="372"/>
    </location>
</feature>
<dbReference type="Gene3D" id="1.10.10.10">
    <property type="entry name" value="Winged helix-like DNA-binding domain superfamily/Winged helix DNA-binding domain"/>
    <property type="match status" value="1"/>
</dbReference>
<dbReference type="InterPro" id="IPR011093">
    <property type="entry name" value="TraI_2_C"/>
</dbReference>
<dbReference type="Pfam" id="PF07514">
    <property type="entry name" value="TraI_2"/>
    <property type="match status" value="1"/>
</dbReference>
<dbReference type="Gene3D" id="1.10.3210.40">
    <property type="match status" value="1"/>
</dbReference>
<dbReference type="InterPro" id="IPR036390">
    <property type="entry name" value="WH_DNA-bd_sf"/>
</dbReference>
<sequence length="817" mass="90574">MLLETLLICSLSAGALSVAYLLRNQSNSQDEASAPETDWPQISGDRFLVLNAEQLINTLDLSPLIANIKNNLGLSNENWHKDALPFLHRYIEFVQRLPASESHHHAGDGGLAKHTLDVACLALIASTSQSWPPNAKTEDIARKTAVWRYGIMCAAILHDVGKTMTGFEIELYADAADQNKTVWLPDTGSMADSGRKYYRVNFPETKSNYSTHAEIAWAFFQSLVPAHVRRWIAETDPNLMIELRNYLSGQKNGSPLQEIITRSDMTSVSRDLKSGSRQRFASAKRTPLIETLMETLREMLADRGAYFSVAIAAGGDLFRKDDLIYIMAKNVPDYVRQYLRANQHRAAPSFPSDNQRIFDTLYEYGAIIPASDPYKAVSNIEVCFTRGDGQQISTNFSVLCFKAAILYPDGKFPEEFKGRLKVLAGKPVQADAPNETEKPSAREESEKNAQRTHPPFNFLSEKEVPIAEEEAKVDVETLPANLSEPAIQNHTGRQEAASGIDGLLSKFDLIPEQKTESLDSEQAESAPVNPPTLSDKSEVSIVEDTPAPNTIQIAKAVPSTSPSKEKNEPKAKKQSSRALLNQLFTTEQPDAVSVPKNADSSHLPQEDTAQAGIREIIHDRQSVPNSTPRPVKIAKTPTLETIPATKDIIELEGSMAEHELRSKSEKTETAIPAIEEKKLEARQRGIQFIHWLGNGLADGTISTNQPGSPVHFIDRGMLLVSPVIFRDYAGGVFNKADTESFGPLAQKGFEALRLHERTKRSALFRTMTTNGSNKRLFYCYLIPEHNIKHIIQPSSRPANNTEIALENDANLLNLEKE</sequence>
<dbReference type="InterPro" id="IPR011119">
    <property type="entry name" value="Unchr_helicase_relaxase_TraI"/>
</dbReference>
<protein>
    <submittedName>
        <fullName evidence="4">Conjugal transfer protein TraI</fullName>
    </submittedName>
</protein>
<name>A0A7X2KZQ7_9NEIS</name>
<proteinExistence type="predicted"/>
<comment type="caution">
    <text evidence="4">The sequence shown here is derived from an EMBL/GenBank/DDBJ whole genome shotgun (WGS) entry which is preliminary data.</text>
</comment>
<feature type="region of interest" description="Disordered" evidence="1">
    <location>
        <begin position="515"/>
        <end position="576"/>
    </location>
</feature>
<keyword evidence="5" id="KW-1185">Reference proteome</keyword>
<dbReference type="Proteomes" id="UP000486297">
    <property type="component" value="Unassembled WGS sequence"/>
</dbReference>
<dbReference type="EMBL" id="WJXO01000002">
    <property type="protein sequence ID" value="MRN39274.1"/>
    <property type="molecule type" value="Genomic_DNA"/>
</dbReference>
<dbReference type="InterPro" id="IPR036388">
    <property type="entry name" value="WH-like_DNA-bd_sf"/>
</dbReference>
<reference evidence="4" key="1">
    <citation type="journal article" name="Emerg. Infect. Dis.">
        <title>Two cases of a newly characterized neisseria species.</title>
        <authorList>
            <person name="Mustapha M."/>
            <person name="Lemos A.P.S."/>
            <person name="Harrison L.H."/>
            <person name="Vantyne D."/>
            <person name="Sacchi C.T."/>
        </authorList>
    </citation>
    <scope>NUCLEOTIDE SEQUENCE</scope>
    <source>
        <strain evidence="4">N.95.16</strain>
    </source>
</reference>
<organism evidence="4 5">
    <name type="scientific">Neisseria brasiliensis</name>
    <dbReference type="NCBI Taxonomy" id="2666100"/>
    <lineage>
        <taxon>Bacteria</taxon>
        <taxon>Pseudomonadati</taxon>
        <taxon>Pseudomonadota</taxon>
        <taxon>Betaproteobacteria</taxon>
        <taxon>Neisseriales</taxon>
        <taxon>Neisseriaceae</taxon>
        <taxon>Neisseria</taxon>
    </lineage>
</organism>
<accession>A0A7X2KZQ7</accession>
<evidence type="ECO:0000256" key="1">
    <source>
        <dbReference type="SAM" id="MobiDB-lite"/>
    </source>
</evidence>
<feature type="domain" description="Putative conjugal transfer nickase/helicase TraI C-terminal" evidence="3">
    <location>
        <begin position="685"/>
        <end position="784"/>
    </location>
</feature>
<evidence type="ECO:0000259" key="3">
    <source>
        <dbReference type="Pfam" id="PF07515"/>
    </source>
</evidence>
<dbReference type="Pfam" id="PF07515">
    <property type="entry name" value="TraI_2_C"/>
    <property type="match status" value="1"/>
</dbReference>
<feature type="compositionally biased region" description="Basic and acidic residues" evidence="1">
    <location>
        <begin position="435"/>
        <end position="449"/>
    </location>
</feature>
<feature type="compositionally biased region" description="Polar residues" evidence="1">
    <location>
        <begin position="547"/>
        <end position="562"/>
    </location>
</feature>
<evidence type="ECO:0000313" key="4">
    <source>
        <dbReference type="EMBL" id="MRN39274.1"/>
    </source>
</evidence>
<dbReference type="SUPFAM" id="SSF46785">
    <property type="entry name" value="Winged helix' DNA-binding domain"/>
    <property type="match status" value="1"/>
</dbReference>
<dbReference type="RefSeq" id="WP_095502562.1">
    <property type="nucleotide sequence ID" value="NZ_WJXO01000002.1"/>
</dbReference>
<evidence type="ECO:0000313" key="5">
    <source>
        <dbReference type="Proteomes" id="UP000486297"/>
    </source>
</evidence>
<dbReference type="Gene3D" id="2.40.10.200">
    <property type="entry name" value="STY4665 C-terminal domain-like"/>
    <property type="match status" value="1"/>
</dbReference>
<feature type="region of interest" description="Disordered" evidence="1">
    <location>
        <begin position="586"/>
        <end position="605"/>
    </location>
</feature>
<dbReference type="AlphaFoldDB" id="A0A7X2KZQ7"/>
<gene>
    <name evidence="4" type="ORF">GJU80_12505</name>
</gene>
<dbReference type="NCBIfam" id="NF041494">
    <property type="entry name" value="MobH"/>
    <property type="match status" value="1"/>
</dbReference>
<evidence type="ECO:0000259" key="2">
    <source>
        <dbReference type="Pfam" id="PF07514"/>
    </source>
</evidence>
<feature type="region of interest" description="Disordered" evidence="1">
    <location>
        <begin position="427"/>
        <end position="458"/>
    </location>
</feature>